<dbReference type="PANTHER" id="PTHR47961:SF13">
    <property type="entry name" value="ACTIVATING SIGNAL COINTEGRATOR 1 COMPLEX SUBUNIT 3"/>
    <property type="match status" value="1"/>
</dbReference>
<protein>
    <recommendedName>
        <fullName evidence="5">Helicase ATP-binding domain-containing protein</fullName>
    </recommendedName>
</protein>
<dbReference type="Gene3D" id="1.10.3380.10">
    <property type="entry name" value="Sec63 N-terminal domain-like domain"/>
    <property type="match status" value="1"/>
</dbReference>
<keyword evidence="4" id="KW-0067">ATP-binding</keyword>
<reference evidence="7" key="1">
    <citation type="submission" date="2013-09" db="EMBL/GenBank/DDBJ databases">
        <title>Corchorus olitorius genome sequencing.</title>
        <authorList>
            <person name="Alam M."/>
            <person name="Haque M.S."/>
            <person name="Islam M.S."/>
            <person name="Emdad E.M."/>
            <person name="Islam M.M."/>
            <person name="Ahmed B."/>
            <person name="Halim A."/>
            <person name="Hossen Q.M.M."/>
            <person name="Hossain M.Z."/>
            <person name="Ahmed R."/>
            <person name="Khan M.M."/>
            <person name="Islam R."/>
            <person name="Rashid M.M."/>
            <person name="Khan S.A."/>
            <person name="Rahman M.S."/>
            <person name="Alam M."/>
            <person name="Yahiya A.S."/>
            <person name="Khan M.S."/>
            <person name="Azam M.S."/>
            <person name="Haque T."/>
            <person name="Lashkar M.Z.H."/>
            <person name="Akhand A.I."/>
            <person name="Morshed G."/>
            <person name="Roy S."/>
            <person name="Uddin K.S."/>
            <person name="Rabeya T."/>
            <person name="Hossain A.S."/>
            <person name="Chowdhury A."/>
            <person name="Snigdha A.R."/>
            <person name="Mortoza M.S."/>
            <person name="Matin S.A."/>
            <person name="Hoque S.M.E."/>
            <person name="Islam M.K."/>
            <person name="Roy D.K."/>
            <person name="Haider R."/>
            <person name="Moosa M.M."/>
            <person name="Elias S.M."/>
            <person name="Hasan A.M."/>
            <person name="Jahan S."/>
            <person name="Shafiuddin M."/>
            <person name="Mahmood N."/>
            <person name="Shommy N.S."/>
        </authorList>
    </citation>
    <scope>NUCLEOTIDE SEQUENCE [LARGE SCALE GENOMIC DNA]</scope>
    <source>
        <strain evidence="7">cv. O-4</strain>
    </source>
</reference>
<dbReference type="InterPro" id="IPR011545">
    <property type="entry name" value="DEAD/DEAH_box_helicase_dom"/>
</dbReference>
<evidence type="ECO:0000313" key="7">
    <source>
        <dbReference type="Proteomes" id="UP000187203"/>
    </source>
</evidence>
<keyword evidence="2" id="KW-0378">Hydrolase</keyword>
<dbReference type="InterPro" id="IPR001650">
    <property type="entry name" value="Helicase_C-like"/>
</dbReference>
<name>A0A1R3KM22_9ROSI</name>
<dbReference type="STRING" id="93759.A0A1R3KM22"/>
<dbReference type="GO" id="GO:0005634">
    <property type="term" value="C:nucleus"/>
    <property type="evidence" value="ECO:0007669"/>
    <property type="project" value="TreeGrafter"/>
</dbReference>
<dbReference type="PANTHER" id="PTHR47961">
    <property type="entry name" value="DNA POLYMERASE THETA, PUTATIVE (AFU_ORTHOLOGUE AFUA_1G05260)-RELATED"/>
    <property type="match status" value="1"/>
</dbReference>
<dbReference type="InterPro" id="IPR036390">
    <property type="entry name" value="WH_DNA-bd_sf"/>
</dbReference>
<dbReference type="SMART" id="SM00490">
    <property type="entry name" value="HELICc"/>
    <property type="match status" value="1"/>
</dbReference>
<dbReference type="InterPro" id="IPR057842">
    <property type="entry name" value="WH_MER3"/>
</dbReference>
<dbReference type="AlphaFoldDB" id="A0A1R3KM22"/>
<dbReference type="PROSITE" id="PS51192">
    <property type="entry name" value="HELICASE_ATP_BIND_1"/>
    <property type="match status" value="1"/>
</dbReference>
<dbReference type="GO" id="GO:0005524">
    <property type="term" value="F:ATP binding"/>
    <property type="evidence" value="ECO:0007669"/>
    <property type="project" value="UniProtKB-KW"/>
</dbReference>
<dbReference type="InterPro" id="IPR035892">
    <property type="entry name" value="C2_domain_sf"/>
</dbReference>
<organism evidence="6 7">
    <name type="scientific">Corchorus olitorius</name>
    <dbReference type="NCBI Taxonomy" id="93759"/>
    <lineage>
        <taxon>Eukaryota</taxon>
        <taxon>Viridiplantae</taxon>
        <taxon>Streptophyta</taxon>
        <taxon>Embryophyta</taxon>
        <taxon>Tracheophyta</taxon>
        <taxon>Spermatophyta</taxon>
        <taxon>Magnoliopsida</taxon>
        <taxon>eudicotyledons</taxon>
        <taxon>Gunneridae</taxon>
        <taxon>Pentapetalae</taxon>
        <taxon>rosids</taxon>
        <taxon>malvids</taxon>
        <taxon>Malvales</taxon>
        <taxon>Malvaceae</taxon>
        <taxon>Grewioideae</taxon>
        <taxon>Apeibeae</taxon>
        <taxon>Corchorus</taxon>
    </lineage>
</organism>
<keyword evidence="7" id="KW-1185">Reference proteome</keyword>
<dbReference type="Gene3D" id="3.40.50.300">
    <property type="entry name" value="P-loop containing nucleotide triphosphate hydrolases"/>
    <property type="match status" value="5"/>
</dbReference>
<dbReference type="Pfam" id="PF02889">
    <property type="entry name" value="Sec63"/>
    <property type="match status" value="2"/>
</dbReference>
<dbReference type="InterPro" id="IPR027417">
    <property type="entry name" value="P-loop_NTPase"/>
</dbReference>
<dbReference type="OrthoDB" id="5575at2759"/>
<dbReference type="EMBL" id="AWUE01012879">
    <property type="protein sequence ID" value="OMP08132.1"/>
    <property type="molecule type" value="Genomic_DNA"/>
</dbReference>
<evidence type="ECO:0000313" key="6">
    <source>
        <dbReference type="EMBL" id="OMP08132.1"/>
    </source>
</evidence>
<keyword evidence="1" id="KW-0547">Nucleotide-binding</keyword>
<sequence>MHYEQVELALKYEDLELFMNEAHPQFSLMKREVVKSRNKDLVKLFDSGVGVHHAGMLRADRGLTERLFSDGILKVLVCTATLAWGVNLPAHTVVIKIFGRAGRPQFDKSGEGIIITSHDKLAHYLRLLTSQLPIESQFISSLKDNLNAEVALGTVTNVKEACAWLGYTYLFIRMKFNPLAYGIGWDEAIADPTLSFKQRSLVIDAARALDKAKMMRFDEKSGNFYCTELGRIASHFYIQYSSVETYNEMLRRHMNDSEVIEMVAHSSEFENIVVREEEQNELEMLARTSCPLEVRGGPSNKHGKISILIQILRKLEERGADLDRLHEMEEKDIGALIRYAPGGRDSENDHIYHSELFTLTKKMAKGEPQKLSFTVPIFEPHPPQYYIRAVSDSWLYAEAFYTISFQNLALPEIFHVLYHTDNNVLLGAPTGSGKTISAELAMLRLFNTQPDMKVIYIAPLKAIVRERMHDWRKRLVSQLGKKMVGLMILDEIHLLGADRGPILEVIVSRMRYISSQTERAVRFVGLSTALANARQQKFQRKGYPGKYYCPRMNSMNKPAYAAICTHSPMKPVLIFVSSRRQTRLTALDLIQGTEYYDGKTKRYVDFPITDILQMMGRAGRPQYDQHGKAVILVHEPKKSFYKKVK</sequence>
<evidence type="ECO:0000256" key="3">
    <source>
        <dbReference type="ARBA" id="ARBA00022806"/>
    </source>
</evidence>
<dbReference type="GO" id="GO:0016787">
    <property type="term" value="F:hydrolase activity"/>
    <property type="evidence" value="ECO:0007669"/>
    <property type="project" value="UniProtKB-KW"/>
</dbReference>
<proteinExistence type="predicted"/>
<feature type="domain" description="Helicase ATP-binding" evidence="5">
    <location>
        <begin position="415"/>
        <end position="548"/>
    </location>
</feature>
<dbReference type="GO" id="GO:0003676">
    <property type="term" value="F:nucleic acid binding"/>
    <property type="evidence" value="ECO:0007669"/>
    <property type="project" value="InterPro"/>
</dbReference>
<dbReference type="FunFam" id="1.10.10.10:FF:000024">
    <property type="entry name" value="U5 small nuclear ribonucleoprotein helicase"/>
    <property type="match status" value="1"/>
</dbReference>
<dbReference type="Pfam" id="PF00270">
    <property type="entry name" value="DEAD"/>
    <property type="match status" value="1"/>
</dbReference>
<evidence type="ECO:0000256" key="1">
    <source>
        <dbReference type="ARBA" id="ARBA00022741"/>
    </source>
</evidence>
<dbReference type="InterPro" id="IPR014001">
    <property type="entry name" value="Helicase_ATP-bd"/>
</dbReference>
<dbReference type="SUPFAM" id="SSF46785">
    <property type="entry name" value="Winged helix' DNA-binding domain"/>
    <property type="match status" value="1"/>
</dbReference>
<accession>A0A1R3KM22</accession>
<dbReference type="SUPFAM" id="SSF158702">
    <property type="entry name" value="Sec63 N-terminal domain-like"/>
    <property type="match status" value="1"/>
</dbReference>
<dbReference type="InterPro" id="IPR004179">
    <property type="entry name" value="Sec63-dom"/>
</dbReference>
<dbReference type="SUPFAM" id="SSF52540">
    <property type="entry name" value="P-loop containing nucleoside triphosphate hydrolases"/>
    <property type="match status" value="3"/>
</dbReference>
<evidence type="ECO:0000256" key="2">
    <source>
        <dbReference type="ARBA" id="ARBA00022801"/>
    </source>
</evidence>
<dbReference type="Gene3D" id="2.60.40.150">
    <property type="entry name" value="C2 domain"/>
    <property type="match status" value="1"/>
</dbReference>
<dbReference type="InterPro" id="IPR036388">
    <property type="entry name" value="WH-like_DNA-bd_sf"/>
</dbReference>
<dbReference type="SMART" id="SM00973">
    <property type="entry name" value="Sec63"/>
    <property type="match status" value="1"/>
</dbReference>
<dbReference type="Gene3D" id="1.10.10.10">
    <property type="entry name" value="Winged helix-like DNA-binding domain superfamily/Winged helix DNA-binding domain"/>
    <property type="match status" value="1"/>
</dbReference>
<evidence type="ECO:0000259" key="5">
    <source>
        <dbReference type="PROSITE" id="PS51192"/>
    </source>
</evidence>
<dbReference type="Proteomes" id="UP000187203">
    <property type="component" value="Unassembled WGS sequence"/>
</dbReference>
<dbReference type="SMART" id="SM00487">
    <property type="entry name" value="DEXDc"/>
    <property type="match status" value="1"/>
</dbReference>
<dbReference type="GO" id="GO:0004386">
    <property type="term" value="F:helicase activity"/>
    <property type="evidence" value="ECO:0007669"/>
    <property type="project" value="UniProtKB-KW"/>
</dbReference>
<dbReference type="Pfam" id="PF23445">
    <property type="entry name" value="WHD_SNRNP200"/>
    <property type="match status" value="1"/>
</dbReference>
<comment type="caution">
    <text evidence="6">The sequence shown here is derived from an EMBL/GenBank/DDBJ whole genome shotgun (WGS) entry which is preliminary data.</text>
</comment>
<keyword evidence="3" id="KW-0347">Helicase</keyword>
<dbReference type="InterPro" id="IPR050474">
    <property type="entry name" value="Hel308_SKI2-like"/>
</dbReference>
<evidence type="ECO:0000256" key="4">
    <source>
        <dbReference type="ARBA" id="ARBA00022840"/>
    </source>
</evidence>
<gene>
    <name evidence="6" type="ORF">COLO4_06748</name>
</gene>